<accession>A0A699ZSW3</accession>
<gene>
    <name evidence="1" type="ORF">HaLaN_23765</name>
</gene>
<sequence>MLAHHHNYHSRLCCCQHYAVSDVLAHQLGASARSSQHGAPPCSNSPASSAWLPPHPPFASAPHRVSALPIKIMPWRARDSSTLMRSGSFRKPTLPALLLRTREATTMSDCKAGRQGKPGEVVQQGHRTLSQQRAWTTVADRHHLWQGVSHY</sequence>
<name>A0A699ZSW3_HAELA</name>
<dbReference type="AlphaFoldDB" id="A0A699ZSW3"/>
<evidence type="ECO:0000313" key="1">
    <source>
        <dbReference type="EMBL" id="GFH25753.1"/>
    </source>
</evidence>
<dbReference type="EMBL" id="BLLF01002909">
    <property type="protein sequence ID" value="GFH25753.1"/>
    <property type="molecule type" value="Genomic_DNA"/>
</dbReference>
<protein>
    <submittedName>
        <fullName evidence="1">Uncharacterized protein</fullName>
    </submittedName>
</protein>
<evidence type="ECO:0000313" key="2">
    <source>
        <dbReference type="Proteomes" id="UP000485058"/>
    </source>
</evidence>
<keyword evidence="2" id="KW-1185">Reference proteome</keyword>
<organism evidence="1 2">
    <name type="scientific">Haematococcus lacustris</name>
    <name type="common">Green alga</name>
    <name type="synonym">Haematococcus pluvialis</name>
    <dbReference type="NCBI Taxonomy" id="44745"/>
    <lineage>
        <taxon>Eukaryota</taxon>
        <taxon>Viridiplantae</taxon>
        <taxon>Chlorophyta</taxon>
        <taxon>core chlorophytes</taxon>
        <taxon>Chlorophyceae</taxon>
        <taxon>CS clade</taxon>
        <taxon>Chlamydomonadales</taxon>
        <taxon>Haematococcaceae</taxon>
        <taxon>Haematococcus</taxon>
    </lineage>
</organism>
<proteinExistence type="predicted"/>
<reference evidence="1 2" key="1">
    <citation type="submission" date="2020-02" db="EMBL/GenBank/DDBJ databases">
        <title>Draft genome sequence of Haematococcus lacustris strain NIES-144.</title>
        <authorList>
            <person name="Morimoto D."/>
            <person name="Nakagawa S."/>
            <person name="Yoshida T."/>
            <person name="Sawayama S."/>
        </authorList>
    </citation>
    <scope>NUCLEOTIDE SEQUENCE [LARGE SCALE GENOMIC DNA]</scope>
    <source>
        <strain evidence="1 2">NIES-144</strain>
    </source>
</reference>
<dbReference type="Proteomes" id="UP000485058">
    <property type="component" value="Unassembled WGS sequence"/>
</dbReference>
<comment type="caution">
    <text evidence="1">The sequence shown here is derived from an EMBL/GenBank/DDBJ whole genome shotgun (WGS) entry which is preliminary data.</text>
</comment>